<dbReference type="InterPro" id="IPR050241">
    <property type="entry name" value="NAD-cap_RNA_hydrolase_NudC"/>
</dbReference>
<dbReference type="InterPro" id="IPR020084">
    <property type="entry name" value="NUDIX_hydrolase_CS"/>
</dbReference>
<dbReference type="SUPFAM" id="SSF55811">
    <property type="entry name" value="Nudix"/>
    <property type="match status" value="1"/>
</dbReference>
<evidence type="ECO:0000256" key="10">
    <source>
        <dbReference type="RuleBase" id="RU003476"/>
    </source>
</evidence>
<gene>
    <name evidence="12" type="ORF">ADINL_2499</name>
</gene>
<keyword evidence="8" id="KW-0520">NAD</keyword>
<evidence type="ECO:0000313" key="12">
    <source>
        <dbReference type="EMBL" id="KDE39370.1"/>
    </source>
</evidence>
<evidence type="ECO:0000256" key="9">
    <source>
        <dbReference type="ARBA" id="ARBA00023679"/>
    </source>
</evidence>
<dbReference type="GO" id="GO:0110153">
    <property type="term" value="F:RNA NAD-cap (NMN-forming) hydrolase activity"/>
    <property type="evidence" value="ECO:0007669"/>
    <property type="project" value="RHEA"/>
</dbReference>
<dbReference type="GO" id="GO:0046872">
    <property type="term" value="F:metal ion binding"/>
    <property type="evidence" value="ECO:0007669"/>
    <property type="project" value="UniProtKB-KW"/>
</dbReference>
<dbReference type="PROSITE" id="PS51462">
    <property type="entry name" value="NUDIX"/>
    <property type="match status" value="1"/>
</dbReference>
<dbReference type="PANTHER" id="PTHR42904">
    <property type="entry name" value="NUDIX HYDROLASE, NUDC SUBFAMILY"/>
    <property type="match status" value="1"/>
</dbReference>
<comment type="similarity">
    <text evidence="3">Belongs to the Nudix hydrolase family. NudC subfamily.</text>
</comment>
<dbReference type="PATRIC" id="fig|267850.7.peg.2467"/>
<evidence type="ECO:0000256" key="5">
    <source>
        <dbReference type="ARBA" id="ARBA00022723"/>
    </source>
</evidence>
<dbReference type="Pfam" id="PF00293">
    <property type="entry name" value="NUDIX"/>
    <property type="match status" value="1"/>
</dbReference>
<protein>
    <recommendedName>
        <fullName evidence="4">NAD(+) diphosphatase</fullName>
        <ecNumber evidence="4">3.6.1.22</ecNumber>
    </recommendedName>
</protein>
<comment type="caution">
    <text evidence="12">The sequence shown here is derived from an EMBL/GenBank/DDBJ whole genome shotgun (WGS) entry which is preliminary data.</text>
</comment>
<dbReference type="GO" id="GO:0019677">
    <property type="term" value="P:NAD+ catabolic process"/>
    <property type="evidence" value="ECO:0007669"/>
    <property type="project" value="TreeGrafter"/>
</dbReference>
<comment type="catalytic activity">
    <reaction evidence="9">
        <text>a 5'-end NAD(+)-phospho-ribonucleoside in mRNA + H2O = a 5'-end phospho-adenosine-phospho-ribonucleoside in mRNA + beta-nicotinamide D-ribonucleotide + 2 H(+)</text>
        <dbReference type="Rhea" id="RHEA:60876"/>
        <dbReference type="Rhea" id="RHEA-COMP:15698"/>
        <dbReference type="Rhea" id="RHEA-COMP:15719"/>
        <dbReference type="ChEBI" id="CHEBI:14649"/>
        <dbReference type="ChEBI" id="CHEBI:15377"/>
        <dbReference type="ChEBI" id="CHEBI:15378"/>
        <dbReference type="ChEBI" id="CHEBI:144029"/>
        <dbReference type="ChEBI" id="CHEBI:144051"/>
    </reaction>
    <physiologicalReaction direction="left-to-right" evidence="9">
        <dbReference type="Rhea" id="RHEA:60877"/>
    </physiologicalReaction>
</comment>
<dbReference type="EMBL" id="JMSZ01000032">
    <property type="protein sequence ID" value="KDE39370.1"/>
    <property type="molecule type" value="Genomic_DNA"/>
</dbReference>
<dbReference type="InterPro" id="IPR015797">
    <property type="entry name" value="NUDIX_hydrolase-like_dom_sf"/>
</dbReference>
<dbReference type="GO" id="GO:0005829">
    <property type="term" value="C:cytosol"/>
    <property type="evidence" value="ECO:0007669"/>
    <property type="project" value="TreeGrafter"/>
</dbReference>
<accession>A0A063Y2H2</accession>
<dbReference type="Gene3D" id="3.90.79.10">
    <property type="entry name" value="Nucleoside Triphosphate Pyrophosphohydrolase"/>
    <property type="match status" value="1"/>
</dbReference>
<comment type="cofactor">
    <cofactor evidence="2">
        <name>Zn(2+)</name>
        <dbReference type="ChEBI" id="CHEBI:29105"/>
    </cofactor>
</comment>
<dbReference type="GO" id="GO:0006742">
    <property type="term" value="P:NADP+ catabolic process"/>
    <property type="evidence" value="ECO:0007669"/>
    <property type="project" value="TreeGrafter"/>
</dbReference>
<dbReference type="CDD" id="cd03429">
    <property type="entry name" value="NUDIX_NADH_pyrophosphatase_Nudt13"/>
    <property type="match status" value="1"/>
</dbReference>
<dbReference type="InterPro" id="IPR000086">
    <property type="entry name" value="NUDIX_hydrolase_dom"/>
</dbReference>
<dbReference type="InterPro" id="IPR049734">
    <property type="entry name" value="NudC-like_C"/>
</dbReference>
<dbReference type="OrthoDB" id="9791656at2"/>
<feature type="domain" description="Nudix hydrolase" evidence="11">
    <location>
        <begin position="64"/>
        <end position="187"/>
    </location>
</feature>
<evidence type="ECO:0000259" key="11">
    <source>
        <dbReference type="PROSITE" id="PS51462"/>
    </source>
</evidence>
<evidence type="ECO:0000256" key="8">
    <source>
        <dbReference type="ARBA" id="ARBA00023027"/>
    </source>
</evidence>
<proteinExistence type="inferred from homology"/>
<sequence length="194" mass="21779">MDLLREALSGAEDEQHYAALSRQAQLQRWQQHARFCQCCAAPLLPHPDEEIARLCSGCGHVHYPPVSPCIIVLVLRGEQCLLAHAAKFPPGRYSTLAGFIEPGETAEQAVMREVKEEVGIEVCNIRYFKSQSWPFPHSLMLGYFADYAGGEIQPDGEEILSASWFDRENLPDLPSSFSISRQLIEAFVQYRING</sequence>
<name>A0A063Y2H2_9GAMM</name>
<evidence type="ECO:0000256" key="7">
    <source>
        <dbReference type="ARBA" id="ARBA00022842"/>
    </source>
</evidence>
<keyword evidence="6 10" id="KW-0378">Hydrolase</keyword>
<dbReference type="GO" id="GO:0035529">
    <property type="term" value="F:NADH pyrophosphatase activity"/>
    <property type="evidence" value="ECO:0007669"/>
    <property type="project" value="TreeGrafter"/>
</dbReference>
<evidence type="ECO:0000256" key="3">
    <source>
        <dbReference type="ARBA" id="ARBA00009595"/>
    </source>
</evidence>
<evidence type="ECO:0000313" key="13">
    <source>
        <dbReference type="Proteomes" id="UP000027318"/>
    </source>
</evidence>
<keyword evidence="13" id="KW-1185">Reference proteome</keyword>
<comment type="cofactor">
    <cofactor evidence="1">
        <name>Mg(2+)</name>
        <dbReference type="ChEBI" id="CHEBI:18420"/>
    </cofactor>
</comment>
<organism evidence="12 13">
    <name type="scientific">Nitrincola lacisaponensis</name>
    <dbReference type="NCBI Taxonomy" id="267850"/>
    <lineage>
        <taxon>Bacteria</taxon>
        <taxon>Pseudomonadati</taxon>
        <taxon>Pseudomonadota</taxon>
        <taxon>Gammaproteobacteria</taxon>
        <taxon>Oceanospirillales</taxon>
        <taxon>Oceanospirillaceae</taxon>
        <taxon>Nitrincola</taxon>
    </lineage>
</organism>
<dbReference type="NCBIfam" id="NF001299">
    <property type="entry name" value="PRK00241.1"/>
    <property type="match status" value="1"/>
</dbReference>
<keyword evidence="7" id="KW-0460">Magnesium</keyword>
<dbReference type="AlphaFoldDB" id="A0A063Y2H2"/>
<dbReference type="PROSITE" id="PS00893">
    <property type="entry name" value="NUDIX_BOX"/>
    <property type="match status" value="1"/>
</dbReference>
<dbReference type="PANTHER" id="PTHR42904:SF6">
    <property type="entry name" value="NAD-CAPPED RNA HYDROLASE NUDT12"/>
    <property type="match status" value="1"/>
</dbReference>
<dbReference type="Proteomes" id="UP000027318">
    <property type="component" value="Unassembled WGS sequence"/>
</dbReference>
<evidence type="ECO:0000256" key="2">
    <source>
        <dbReference type="ARBA" id="ARBA00001947"/>
    </source>
</evidence>
<dbReference type="RefSeq" id="WP_051632789.1">
    <property type="nucleotide sequence ID" value="NZ_JMSZ01000032.1"/>
</dbReference>
<dbReference type="STRING" id="267850.ADINL_2499"/>
<evidence type="ECO:0000256" key="4">
    <source>
        <dbReference type="ARBA" id="ARBA00012381"/>
    </source>
</evidence>
<keyword evidence="5" id="KW-0479">Metal-binding</keyword>
<evidence type="ECO:0000256" key="1">
    <source>
        <dbReference type="ARBA" id="ARBA00001946"/>
    </source>
</evidence>
<dbReference type="Gene3D" id="3.90.79.20">
    <property type="match status" value="1"/>
</dbReference>
<evidence type="ECO:0000256" key="6">
    <source>
        <dbReference type="ARBA" id="ARBA00022801"/>
    </source>
</evidence>
<reference evidence="12 13" key="1">
    <citation type="journal article" date="2005" name="Int. J. Syst. Evol. Microbiol.">
        <title>Nitrincola lacisaponensis gen. nov., sp. nov., a novel alkaliphilic bacterium isolated from an alkaline, saline lake.</title>
        <authorList>
            <person name="Dimitriu P.A."/>
            <person name="Shukla S.K."/>
            <person name="Conradt J."/>
            <person name="Marquez M.C."/>
            <person name="Ventosa A."/>
            <person name="Maglia A."/>
            <person name="Peyton B.M."/>
            <person name="Pinkart H.C."/>
            <person name="Mormile M.R."/>
        </authorList>
    </citation>
    <scope>NUCLEOTIDE SEQUENCE [LARGE SCALE GENOMIC DNA]</scope>
    <source>
        <strain evidence="12 13">4CA</strain>
    </source>
</reference>
<dbReference type="PRINTS" id="PR00502">
    <property type="entry name" value="NUDIXFAMILY"/>
</dbReference>
<dbReference type="EC" id="3.6.1.22" evidence="4"/>
<dbReference type="InterPro" id="IPR020476">
    <property type="entry name" value="Nudix_hydrolase"/>
</dbReference>